<dbReference type="EMBL" id="JBHSMJ010000009">
    <property type="protein sequence ID" value="MFC5448447.1"/>
    <property type="molecule type" value="Genomic_DNA"/>
</dbReference>
<gene>
    <name evidence="1" type="ORF">ACFPOG_09250</name>
</gene>
<accession>A0ABW0K6N6</accession>
<evidence type="ECO:0000313" key="1">
    <source>
        <dbReference type="EMBL" id="MFC5448447.1"/>
    </source>
</evidence>
<proteinExistence type="predicted"/>
<reference evidence="2" key="1">
    <citation type="journal article" date="2019" name="Int. J. Syst. Evol. Microbiol.">
        <title>The Global Catalogue of Microorganisms (GCM) 10K type strain sequencing project: providing services to taxonomists for standard genome sequencing and annotation.</title>
        <authorList>
            <consortium name="The Broad Institute Genomics Platform"/>
            <consortium name="The Broad Institute Genome Sequencing Center for Infectious Disease"/>
            <person name="Wu L."/>
            <person name="Ma J."/>
        </authorList>
    </citation>
    <scope>NUCLEOTIDE SEQUENCE [LARGE SCALE GENOMIC DNA]</scope>
    <source>
        <strain evidence="2">KACC 11904</strain>
    </source>
</reference>
<name>A0ABW0K6N6_9BACL</name>
<dbReference type="Proteomes" id="UP001596044">
    <property type="component" value="Unassembled WGS sequence"/>
</dbReference>
<comment type="caution">
    <text evidence="1">The sequence shown here is derived from an EMBL/GenBank/DDBJ whole genome shotgun (WGS) entry which is preliminary data.</text>
</comment>
<organism evidence="1 2">
    <name type="scientific">Paenibacillus aestuarii</name>
    <dbReference type="NCBI Taxonomy" id="516965"/>
    <lineage>
        <taxon>Bacteria</taxon>
        <taxon>Bacillati</taxon>
        <taxon>Bacillota</taxon>
        <taxon>Bacilli</taxon>
        <taxon>Bacillales</taxon>
        <taxon>Paenibacillaceae</taxon>
        <taxon>Paenibacillus</taxon>
    </lineage>
</organism>
<evidence type="ECO:0008006" key="3">
    <source>
        <dbReference type="Google" id="ProtNLM"/>
    </source>
</evidence>
<protein>
    <recommendedName>
        <fullName evidence="3">DUF2642 domain-containing protein</fullName>
    </recommendedName>
</protein>
<dbReference type="RefSeq" id="WP_270881216.1">
    <property type="nucleotide sequence ID" value="NZ_JAQFVF010000046.1"/>
</dbReference>
<sequence length="70" mass="7898">MSEYEQYLKEKQQLEVLVALLYKITSVKENLSGAYVHLENAQGETAILHLETANARKYLGTVLIQQESSA</sequence>
<keyword evidence="2" id="KW-1185">Reference proteome</keyword>
<evidence type="ECO:0000313" key="2">
    <source>
        <dbReference type="Proteomes" id="UP001596044"/>
    </source>
</evidence>